<feature type="compositionally biased region" description="Polar residues" evidence="1">
    <location>
        <begin position="1"/>
        <end position="14"/>
    </location>
</feature>
<dbReference type="Proteomes" id="UP000593564">
    <property type="component" value="Unassembled WGS sequence"/>
</dbReference>
<comment type="caution">
    <text evidence="2">The sequence shown here is derived from an EMBL/GenBank/DDBJ whole genome shotgun (WGS) entry which is preliminary data.</text>
</comment>
<reference evidence="3" key="1">
    <citation type="journal article" date="2020" name="Nat. Commun.">
        <title>Genome assembly of wild tea tree DASZ reveals pedigree and selection history of tea varieties.</title>
        <authorList>
            <person name="Zhang W."/>
            <person name="Zhang Y."/>
            <person name="Qiu H."/>
            <person name="Guo Y."/>
            <person name="Wan H."/>
            <person name="Zhang X."/>
            <person name="Scossa F."/>
            <person name="Alseekh S."/>
            <person name="Zhang Q."/>
            <person name="Wang P."/>
            <person name="Xu L."/>
            <person name="Schmidt M.H."/>
            <person name="Jia X."/>
            <person name="Li D."/>
            <person name="Zhu A."/>
            <person name="Guo F."/>
            <person name="Chen W."/>
            <person name="Ni D."/>
            <person name="Usadel B."/>
            <person name="Fernie A.R."/>
            <person name="Wen W."/>
        </authorList>
    </citation>
    <scope>NUCLEOTIDE SEQUENCE [LARGE SCALE GENOMIC DNA]</scope>
    <source>
        <strain evidence="3">cv. G240</strain>
    </source>
</reference>
<keyword evidence="3" id="KW-1185">Reference proteome</keyword>
<organism evidence="2 3">
    <name type="scientific">Camellia sinensis</name>
    <name type="common">Tea plant</name>
    <name type="synonym">Thea sinensis</name>
    <dbReference type="NCBI Taxonomy" id="4442"/>
    <lineage>
        <taxon>Eukaryota</taxon>
        <taxon>Viridiplantae</taxon>
        <taxon>Streptophyta</taxon>
        <taxon>Embryophyta</taxon>
        <taxon>Tracheophyta</taxon>
        <taxon>Spermatophyta</taxon>
        <taxon>Magnoliopsida</taxon>
        <taxon>eudicotyledons</taxon>
        <taxon>Gunneridae</taxon>
        <taxon>Pentapetalae</taxon>
        <taxon>asterids</taxon>
        <taxon>Ericales</taxon>
        <taxon>Theaceae</taxon>
        <taxon>Camellia</taxon>
    </lineage>
</organism>
<sequence>MRSSALRRSSTAESDSTRERSRWCGEAKVDGADRGGCNDAVGSRRCWVVVPEGFPQW</sequence>
<evidence type="ECO:0000313" key="2">
    <source>
        <dbReference type="EMBL" id="KAF5942762.1"/>
    </source>
</evidence>
<protein>
    <submittedName>
        <fullName evidence="2">Uncharacterized protein</fullName>
    </submittedName>
</protein>
<evidence type="ECO:0000256" key="1">
    <source>
        <dbReference type="SAM" id="MobiDB-lite"/>
    </source>
</evidence>
<dbReference type="AlphaFoldDB" id="A0A7J7GPP0"/>
<feature type="region of interest" description="Disordered" evidence="1">
    <location>
        <begin position="1"/>
        <end position="23"/>
    </location>
</feature>
<proteinExistence type="predicted"/>
<dbReference type="EMBL" id="JACBKZ010000009">
    <property type="protein sequence ID" value="KAF5942762.1"/>
    <property type="molecule type" value="Genomic_DNA"/>
</dbReference>
<accession>A0A7J7GPP0</accession>
<gene>
    <name evidence="2" type="ORF">HYC85_020404</name>
</gene>
<evidence type="ECO:0000313" key="3">
    <source>
        <dbReference type="Proteomes" id="UP000593564"/>
    </source>
</evidence>
<name>A0A7J7GPP0_CAMSI</name>
<reference evidence="2 3" key="2">
    <citation type="submission" date="2020-07" db="EMBL/GenBank/DDBJ databases">
        <title>Genome assembly of wild tea tree DASZ reveals pedigree and selection history of tea varieties.</title>
        <authorList>
            <person name="Zhang W."/>
        </authorList>
    </citation>
    <scope>NUCLEOTIDE SEQUENCE [LARGE SCALE GENOMIC DNA]</scope>
    <source>
        <strain evidence="3">cv. G240</strain>
        <tissue evidence="2">Leaf</tissue>
    </source>
</reference>